<dbReference type="Proteomes" id="UP000827872">
    <property type="component" value="Linkage Group LG06"/>
</dbReference>
<evidence type="ECO:0000313" key="2">
    <source>
        <dbReference type="Proteomes" id="UP000827872"/>
    </source>
</evidence>
<name>A0ACB8FN04_9SAUR</name>
<reference evidence="1" key="1">
    <citation type="submission" date="2021-08" db="EMBL/GenBank/DDBJ databases">
        <title>The first chromosome-level gecko genome reveals the dynamic sex chromosomes of Neotropical dwarf geckos (Sphaerodactylidae: Sphaerodactylus).</title>
        <authorList>
            <person name="Pinto B.J."/>
            <person name="Keating S.E."/>
            <person name="Gamble T."/>
        </authorList>
    </citation>
    <scope>NUCLEOTIDE SEQUENCE</scope>
    <source>
        <strain evidence="1">TG3544</strain>
    </source>
</reference>
<sequence length="149" mass="16651">MFLMTKLHADLLMIPGSQCRMAPSYTAQEHGAAVVIYAVACLFPISVLFQLLEGAVLMSTVDLTFSVVWKGATLPIAEDHVRKERWTGSVLSSKPTGLVWQEMEQIKLRGNTDLPDLASSQFKAQHLKCTPLSLFLCQKDQQCFCWMSK</sequence>
<keyword evidence="2" id="KW-1185">Reference proteome</keyword>
<comment type="caution">
    <text evidence="1">The sequence shown here is derived from an EMBL/GenBank/DDBJ whole genome shotgun (WGS) entry which is preliminary data.</text>
</comment>
<gene>
    <name evidence="1" type="ORF">K3G42_014727</name>
</gene>
<evidence type="ECO:0000313" key="1">
    <source>
        <dbReference type="EMBL" id="KAH8006873.1"/>
    </source>
</evidence>
<protein>
    <submittedName>
        <fullName evidence="1">Uncharacterized protein</fullName>
    </submittedName>
</protein>
<organism evidence="1 2">
    <name type="scientific">Sphaerodactylus townsendi</name>
    <dbReference type="NCBI Taxonomy" id="933632"/>
    <lineage>
        <taxon>Eukaryota</taxon>
        <taxon>Metazoa</taxon>
        <taxon>Chordata</taxon>
        <taxon>Craniata</taxon>
        <taxon>Vertebrata</taxon>
        <taxon>Euteleostomi</taxon>
        <taxon>Lepidosauria</taxon>
        <taxon>Squamata</taxon>
        <taxon>Bifurcata</taxon>
        <taxon>Gekkota</taxon>
        <taxon>Sphaerodactylidae</taxon>
        <taxon>Sphaerodactylus</taxon>
    </lineage>
</organism>
<dbReference type="EMBL" id="CM037619">
    <property type="protein sequence ID" value="KAH8006873.1"/>
    <property type="molecule type" value="Genomic_DNA"/>
</dbReference>
<proteinExistence type="predicted"/>
<accession>A0ACB8FN04</accession>